<dbReference type="Proteomes" id="UP000254640">
    <property type="component" value="Unassembled WGS sequence"/>
</dbReference>
<organism evidence="1 2">
    <name type="scientific">Enterobacter agglomerans</name>
    <name type="common">Erwinia herbicola</name>
    <name type="synonym">Pantoea agglomerans</name>
    <dbReference type="NCBI Taxonomy" id="549"/>
    <lineage>
        <taxon>Bacteria</taxon>
        <taxon>Pseudomonadati</taxon>
        <taxon>Pseudomonadota</taxon>
        <taxon>Gammaproteobacteria</taxon>
        <taxon>Enterobacterales</taxon>
        <taxon>Erwiniaceae</taxon>
        <taxon>Pantoea</taxon>
        <taxon>Pantoea agglomerans group</taxon>
    </lineage>
</organism>
<dbReference type="EMBL" id="UGSO01000001">
    <property type="protein sequence ID" value="SUB15547.1"/>
    <property type="molecule type" value="Genomic_DNA"/>
</dbReference>
<sequence length="66" mass="7368">MFQFLDVIINGQLRSHFTTIAALDVMVTQLFIDDAGFHRITQLNSNNVEYALPDVGSRIATATSIR</sequence>
<name>A0A379ACI4_ENTAG</name>
<evidence type="ECO:0000313" key="2">
    <source>
        <dbReference type="Proteomes" id="UP000254640"/>
    </source>
</evidence>
<reference evidence="1 2" key="1">
    <citation type="submission" date="2018-06" db="EMBL/GenBank/DDBJ databases">
        <authorList>
            <consortium name="Pathogen Informatics"/>
            <person name="Doyle S."/>
        </authorList>
    </citation>
    <scope>NUCLEOTIDE SEQUENCE [LARGE SCALE GENOMIC DNA]</scope>
    <source>
        <strain evidence="1 2">NCTC9381</strain>
    </source>
</reference>
<evidence type="ECO:0000313" key="1">
    <source>
        <dbReference type="EMBL" id="SUB15547.1"/>
    </source>
</evidence>
<protein>
    <submittedName>
        <fullName evidence="1">Uncharacterized protein</fullName>
    </submittedName>
</protein>
<gene>
    <name evidence="1" type="ORF">NCTC9381_01434</name>
</gene>
<keyword evidence="2" id="KW-1185">Reference proteome</keyword>
<accession>A0A379ACI4</accession>
<proteinExistence type="predicted"/>
<dbReference type="AlphaFoldDB" id="A0A379ACI4"/>